<reference evidence="1 2" key="1">
    <citation type="submission" date="2021-11" db="EMBL/GenBank/DDBJ databases">
        <title>Genomic of Niabella pedocola.</title>
        <authorList>
            <person name="Wu T."/>
        </authorList>
    </citation>
    <scope>NUCLEOTIDE SEQUENCE [LARGE SCALE GENOMIC DNA]</scope>
    <source>
        <strain evidence="1 2">JCM 31011</strain>
    </source>
</reference>
<keyword evidence="2" id="KW-1185">Reference proteome</keyword>
<gene>
    <name evidence="1" type="ORF">LQ567_19025</name>
</gene>
<protein>
    <recommendedName>
        <fullName evidence="3">Outer membrane protein beta-barrel domain-containing protein</fullName>
    </recommendedName>
</protein>
<organism evidence="1 2">
    <name type="scientific">Niabella pedocola</name>
    <dbReference type="NCBI Taxonomy" id="1752077"/>
    <lineage>
        <taxon>Bacteria</taxon>
        <taxon>Pseudomonadati</taxon>
        <taxon>Bacteroidota</taxon>
        <taxon>Chitinophagia</taxon>
        <taxon>Chitinophagales</taxon>
        <taxon>Chitinophagaceae</taxon>
        <taxon>Niabella</taxon>
    </lineage>
</organism>
<comment type="caution">
    <text evidence="1">The sequence shown here is derived from an EMBL/GenBank/DDBJ whole genome shotgun (WGS) entry which is preliminary data.</text>
</comment>
<name>A0ABS8PUY3_9BACT</name>
<sequence>MPIKTGALIPILLLFFLAAGAQKKQITEFIKGGILLVKLNNGLTTGFGAHTPDLYTGGLALTPQVTVVPNRLRLGANGCIVYNNKQISGLFGPVAALKLTDLRTNKPMALAFGNLQLLAEANWGTHRQRMAGGGIGLELLQKIQLGVTAQRDYHLNQWWFQSFIAYQFNKTKKIKPQFE</sequence>
<evidence type="ECO:0000313" key="1">
    <source>
        <dbReference type="EMBL" id="MCD2424884.1"/>
    </source>
</evidence>
<evidence type="ECO:0008006" key="3">
    <source>
        <dbReference type="Google" id="ProtNLM"/>
    </source>
</evidence>
<dbReference type="EMBL" id="JAJNEC010000005">
    <property type="protein sequence ID" value="MCD2424884.1"/>
    <property type="molecule type" value="Genomic_DNA"/>
</dbReference>
<accession>A0ABS8PUY3</accession>
<dbReference type="Proteomes" id="UP001199816">
    <property type="component" value="Unassembled WGS sequence"/>
</dbReference>
<evidence type="ECO:0000313" key="2">
    <source>
        <dbReference type="Proteomes" id="UP001199816"/>
    </source>
</evidence>
<dbReference type="RefSeq" id="WP_231007233.1">
    <property type="nucleotide sequence ID" value="NZ_JAJNEC010000005.1"/>
</dbReference>
<proteinExistence type="predicted"/>